<accession>A0A5J4W504</accession>
<gene>
    <name evidence="1" type="ORF">EZS28_014652</name>
</gene>
<dbReference type="InterPro" id="IPR016024">
    <property type="entry name" value="ARM-type_fold"/>
</dbReference>
<dbReference type="AlphaFoldDB" id="A0A5J4W504"/>
<proteinExistence type="predicted"/>
<sequence>MVRAERDKIQQLMKEKQQLVQSMKTSFLDLATPLQLKENIGYSICDWQLIENAEDPCFKPVIDLLFEQLKCEEERMNNPQYDFESDQRRHKYGLKPIEQIIENIASFCLSEYKIKKELIQRGAIEIGMKYLTHPSALIKCNASILFGLMTDEELGANFRRDKDCLSLLNSYLPSPILRVIPHSGQKTHHYTIQHLKQLHSGFDSKSGMCINCDLKLSQSPTSEIHWKQQKFDIRTLLISDCQRDFLVLETKQIHFRLKIREIESKENQQTKIQLDSEIKGKPDKDVVKCSLSAIPIIFSLIQDDEVDYVVYNTLWCLDFLLVRLFDLAFEEREEEEKKTMDLLQNLKVECQECGQILPQTEQLLHVKIHKNLDYVHFRVKNYSYEQDDDESNSTIVAQKRMLEDIEGEGLQESVESHIFREKVHNLTQAQWFQEVLLGLNVHRFIQV</sequence>
<dbReference type="Proteomes" id="UP000324800">
    <property type="component" value="Unassembled WGS sequence"/>
</dbReference>
<dbReference type="EMBL" id="SNRW01003447">
    <property type="protein sequence ID" value="KAA6389820.1"/>
    <property type="molecule type" value="Genomic_DNA"/>
</dbReference>
<reference evidence="1 2" key="1">
    <citation type="submission" date="2019-03" db="EMBL/GenBank/DDBJ databases">
        <title>Single cell metagenomics reveals metabolic interactions within the superorganism composed of flagellate Streblomastix strix and complex community of Bacteroidetes bacteria on its surface.</title>
        <authorList>
            <person name="Treitli S.C."/>
            <person name="Kolisko M."/>
            <person name="Husnik F."/>
            <person name="Keeling P."/>
            <person name="Hampl V."/>
        </authorList>
    </citation>
    <scope>NUCLEOTIDE SEQUENCE [LARGE SCALE GENOMIC DNA]</scope>
    <source>
        <strain evidence="1">ST1C</strain>
    </source>
</reference>
<organism evidence="1 2">
    <name type="scientific">Streblomastix strix</name>
    <dbReference type="NCBI Taxonomy" id="222440"/>
    <lineage>
        <taxon>Eukaryota</taxon>
        <taxon>Metamonada</taxon>
        <taxon>Preaxostyla</taxon>
        <taxon>Oxymonadida</taxon>
        <taxon>Streblomastigidae</taxon>
        <taxon>Streblomastix</taxon>
    </lineage>
</organism>
<dbReference type="SUPFAM" id="SSF48371">
    <property type="entry name" value="ARM repeat"/>
    <property type="match status" value="1"/>
</dbReference>
<comment type="caution">
    <text evidence="1">The sequence shown here is derived from an EMBL/GenBank/DDBJ whole genome shotgun (WGS) entry which is preliminary data.</text>
</comment>
<protein>
    <submittedName>
        <fullName evidence="1">Uncharacterized protein</fullName>
    </submittedName>
</protein>
<evidence type="ECO:0000313" key="1">
    <source>
        <dbReference type="EMBL" id="KAA6389820.1"/>
    </source>
</evidence>
<evidence type="ECO:0000313" key="2">
    <source>
        <dbReference type="Proteomes" id="UP000324800"/>
    </source>
</evidence>
<name>A0A5J4W504_9EUKA</name>